<evidence type="ECO:0000256" key="1">
    <source>
        <dbReference type="ARBA" id="ARBA00004651"/>
    </source>
</evidence>
<organism evidence="10 11">
    <name type="scientific">Edaphobacter aggregans</name>
    <dbReference type="NCBI Taxonomy" id="570835"/>
    <lineage>
        <taxon>Bacteria</taxon>
        <taxon>Pseudomonadati</taxon>
        <taxon>Acidobacteriota</taxon>
        <taxon>Terriglobia</taxon>
        <taxon>Terriglobales</taxon>
        <taxon>Acidobacteriaceae</taxon>
        <taxon>Edaphobacter</taxon>
    </lineage>
</organism>
<keyword evidence="2" id="KW-1003">Cell membrane</keyword>
<dbReference type="InterPro" id="IPR050297">
    <property type="entry name" value="LipidA_mod_glycosyltrf_83"/>
</dbReference>
<feature type="transmembrane region" description="Helical" evidence="8">
    <location>
        <begin position="109"/>
        <end position="128"/>
    </location>
</feature>
<dbReference type="GO" id="GO:0005886">
    <property type="term" value="C:plasma membrane"/>
    <property type="evidence" value="ECO:0007669"/>
    <property type="project" value="UniProtKB-SubCell"/>
</dbReference>
<reference evidence="10 11" key="1">
    <citation type="submission" date="2018-12" db="EMBL/GenBank/DDBJ databases">
        <title>Sequencing of bacterial isolates from soil warming experiment in Harvard Forest, Massachusetts, USA.</title>
        <authorList>
            <person name="Deangelis K."/>
        </authorList>
    </citation>
    <scope>NUCLEOTIDE SEQUENCE [LARGE SCALE GENOMIC DNA]</scope>
    <source>
        <strain evidence="10 11">EB153</strain>
    </source>
</reference>
<proteinExistence type="predicted"/>
<accession>A0A428MIR1</accession>
<evidence type="ECO:0000259" key="9">
    <source>
        <dbReference type="Pfam" id="PF13231"/>
    </source>
</evidence>
<dbReference type="InterPro" id="IPR038731">
    <property type="entry name" value="RgtA/B/C-like"/>
</dbReference>
<evidence type="ECO:0000256" key="6">
    <source>
        <dbReference type="ARBA" id="ARBA00022989"/>
    </source>
</evidence>
<evidence type="ECO:0000256" key="4">
    <source>
        <dbReference type="ARBA" id="ARBA00022679"/>
    </source>
</evidence>
<feature type="transmembrane region" description="Helical" evidence="8">
    <location>
        <begin position="198"/>
        <end position="228"/>
    </location>
</feature>
<dbReference type="AlphaFoldDB" id="A0A428MIR1"/>
<evidence type="ECO:0000256" key="2">
    <source>
        <dbReference type="ARBA" id="ARBA00022475"/>
    </source>
</evidence>
<dbReference type="PANTHER" id="PTHR33908">
    <property type="entry name" value="MANNOSYLTRANSFERASE YKCB-RELATED"/>
    <property type="match status" value="1"/>
</dbReference>
<keyword evidence="4 10" id="KW-0808">Transferase</keyword>
<evidence type="ECO:0000256" key="5">
    <source>
        <dbReference type="ARBA" id="ARBA00022692"/>
    </source>
</evidence>
<keyword evidence="6 8" id="KW-1133">Transmembrane helix</keyword>
<evidence type="ECO:0000256" key="3">
    <source>
        <dbReference type="ARBA" id="ARBA00022676"/>
    </source>
</evidence>
<evidence type="ECO:0000256" key="7">
    <source>
        <dbReference type="ARBA" id="ARBA00023136"/>
    </source>
</evidence>
<gene>
    <name evidence="10" type="ORF">EDE15_2285</name>
</gene>
<evidence type="ECO:0000313" key="11">
    <source>
        <dbReference type="Proteomes" id="UP000269669"/>
    </source>
</evidence>
<dbReference type="Proteomes" id="UP000269669">
    <property type="component" value="Unassembled WGS sequence"/>
</dbReference>
<dbReference type="GO" id="GO:0016763">
    <property type="term" value="F:pentosyltransferase activity"/>
    <property type="evidence" value="ECO:0007669"/>
    <property type="project" value="TreeGrafter"/>
</dbReference>
<feature type="transmembrane region" description="Helical" evidence="8">
    <location>
        <begin position="85"/>
        <end position="103"/>
    </location>
</feature>
<comment type="caution">
    <text evidence="10">The sequence shown here is derived from an EMBL/GenBank/DDBJ whole genome shotgun (WGS) entry which is preliminary data.</text>
</comment>
<keyword evidence="5 8" id="KW-0812">Transmembrane</keyword>
<dbReference type="PANTHER" id="PTHR33908:SF11">
    <property type="entry name" value="MEMBRANE PROTEIN"/>
    <property type="match status" value="1"/>
</dbReference>
<dbReference type="EMBL" id="RSDW01000001">
    <property type="protein sequence ID" value="RSL16762.1"/>
    <property type="molecule type" value="Genomic_DNA"/>
</dbReference>
<comment type="subcellular location">
    <subcellularLocation>
        <location evidence="1">Cell membrane</location>
        <topology evidence="1">Multi-pass membrane protein</topology>
    </subcellularLocation>
</comment>
<dbReference type="GO" id="GO:0009103">
    <property type="term" value="P:lipopolysaccharide biosynthetic process"/>
    <property type="evidence" value="ECO:0007669"/>
    <property type="project" value="UniProtKB-ARBA"/>
</dbReference>
<dbReference type="Pfam" id="PF13231">
    <property type="entry name" value="PMT_2"/>
    <property type="match status" value="1"/>
</dbReference>
<feature type="transmembrane region" description="Helical" evidence="8">
    <location>
        <begin position="160"/>
        <end position="177"/>
    </location>
</feature>
<keyword evidence="3 10" id="KW-0328">Glycosyltransferase</keyword>
<feature type="transmembrane region" description="Helical" evidence="8">
    <location>
        <begin position="240"/>
        <end position="256"/>
    </location>
</feature>
<keyword evidence="7 8" id="KW-0472">Membrane</keyword>
<feature type="transmembrane region" description="Helical" evidence="8">
    <location>
        <begin position="14"/>
        <end position="32"/>
    </location>
</feature>
<evidence type="ECO:0000313" key="10">
    <source>
        <dbReference type="EMBL" id="RSL16762.1"/>
    </source>
</evidence>
<feature type="domain" description="Glycosyltransferase RgtA/B/C/D-like" evidence="9">
    <location>
        <begin position="83"/>
        <end position="254"/>
    </location>
</feature>
<evidence type="ECO:0000256" key="8">
    <source>
        <dbReference type="SAM" id="Phobius"/>
    </source>
</evidence>
<feature type="transmembrane region" description="Helical" evidence="8">
    <location>
        <begin position="383"/>
        <end position="401"/>
    </location>
</feature>
<keyword evidence="11" id="KW-1185">Reference proteome</keyword>
<protein>
    <submittedName>
        <fullName evidence="10">Dolichyl-phosphate-mannose-protein mannosyltransferase</fullName>
    </submittedName>
</protein>
<name>A0A428MIR1_9BACT</name>
<sequence>MNADNTLNDDGVSAPWRLFWVAFLIRLLYMTLSHAYRIRSVEDHFQFAWEAGRIGKSLATGYGYGSPFAIETFGHTGPTAWLPPMYPLLIAAVFKVFGVYTAASAWVLLAINCVFSAATALATWEIAARCFNRRVAVWSGWLWALHPAAMQYSVRWLWEMSISTALFAWVIVLALRMRGVGSDAKDNSEASSRQTRRWLLFGCLWGVIALSTSTLAMFLPACGLWVLIGTWKRPHALRDAALAGVVFIAALTPWMLRNWEVFHAFIPIRGNLGVETFLGNGPGSNGFVMTFDHPNMAPEQLRQYAEMGEVRYVAMRGAMARDYIHAHRRHFLAISLKRAYFFWVGTPSDVAWALEIPRMLNYSFISLAGLMGLALALKRRVVGSGLFFWALLLVPIPYYMVMALPRFRHPLEPLLTVLGVYLFQSATPRSHRETSA</sequence>